<dbReference type="Proteomes" id="UP000541444">
    <property type="component" value="Unassembled WGS sequence"/>
</dbReference>
<dbReference type="EMBL" id="JACGCM010002614">
    <property type="protein sequence ID" value="KAF6138159.1"/>
    <property type="molecule type" value="Genomic_DNA"/>
</dbReference>
<feature type="signal peptide" evidence="1">
    <location>
        <begin position="1"/>
        <end position="27"/>
    </location>
</feature>
<feature type="chain" id="PRO_5029783719" description="Defensin-like protein" evidence="1">
    <location>
        <begin position="28"/>
        <end position="74"/>
    </location>
</feature>
<organism evidence="2 3">
    <name type="scientific">Kingdonia uniflora</name>
    <dbReference type="NCBI Taxonomy" id="39325"/>
    <lineage>
        <taxon>Eukaryota</taxon>
        <taxon>Viridiplantae</taxon>
        <taxon>Streptophyta</taxon>
        <taxon>Embryophyta</taxon>
        <taxon>Tracheophyta</taxon>
        <taxon>Spermatophyta</taxon>
        <taxon>Magnoliopsida</taxon>
        <taxon>Ranunculales</taxon>
        <taxon>Circaeasteraceae</taxon>
        <taxon>Kingdonia</taxon>
    </lineage>
</organism>
<evidence type="ECO:0000313" key="3">
    <source>
        <dbReference type="Proteomes" id="UP000541444"/>
    </source>
</evidence>
<name>A0A7J7L6I9_9MAGN</name>
<evidence type="ECO:0008006" key="4">
    <source>
        <dbReference type="Google" id="ProtNLM"/>
    </source>
</evidence>
<evidence type="ECO:0000313" key="2">
    <source>
        <dbReference type="EMBL" id="KAF6138159.1"/>
    </source>
</evidence>
<keyword evidence="3" id="KW-1185">Reference proteome</keyword>
<comment type="caution">
    <text evidence="2">The sequence shown here is derived from an EMBL/GenBank/DDBJ whole genome shotgun (WGS) entry which is preliminary data.</text>
</comment>
<evidence type="ECO:0000256" key="1">
    <source>
        <dbReference type="SAM" id="SignalP"/>
    </source>
</evidence>
<reference evidence="2 3" key="1">
    <citation type="journal article" date="2020" name="IScience">
        <title>Genome Sequencing of the Endangered Kingdonia uniflora (Circaeasteraceae, Ranunculales) Reveals Potential Mechanisms of Evolutionary Specialization.</title>
        <authorList>
            <person name="Sun Y."/>
            <person name="Deng T."/>
            <person name="Zhang A."/>
            <person name="Moore M.J."/>
            <person name="Landis J.B."/>
            <person name="Lin N."/>
            <person name="Zhang H."/>
            <person name="Zhang X."/>
            <person name="Huang J."/>
            <person name="Zhang X."/>
            <person name="Sun H."/>
            <person name="Wang H."/>
        </authorList>
    </citation>
    <scope>NUCLEOTIDE SEQUENCE [LARGE SCALE GENOMIC DNA]</scope>
    <source>
        <strain evidence="2">TB1705</strain>
        <tissue evidence="2">Leaf</tissue>
    </source>
</reference>
<dbReference type="AlphaFoldDB" id="A0A7J7L6I9"/>
<protein>
    <recommendedName>
        <fullName evidence="4">Defensin-like protein</fullName>
    </recommendedName>
</protein>
<accession>A0A7J7L6I9</accession>
<dbReference type="OrthoDB" id="1908932at2759"/>
<sequence length="74" mass="8315">MVKVPPMISYYLLLILVFTVEIRVTVGRTCRIASLGCVIDSVCNQQCISRYNGRGGCYRPPGTYLMECLCLYPC</sequence>
<keyword evidence="1" id="KW-0732">Signal</keyword>
<proteinExistence type="predicted"/>
<gene>
    <name evidence="2" type="ORF">GIB67_033573</name>
</gene>